<sequence length="446" mass="48453">MRSGGAWLACAEPGEVDAFLNGLSDNALASLPWLFEFWALPHQLPPEGDWKSWVVMGGRGAGKTRAGSEWVRAQVEGPTPDAPGRASRLALVAETFDQGRDVMVFGDSGILACSPPDRRPVWEATKRRLVWANGATAQVFSAHEPEALRGPQFDAAWADELAKWKKAEDTWDMLQFALRLGRHPQQVVTTTPRNVGVLKALMKNGSTVVTHAPTEANRAYLAESFLAEVEARYAGTRLGRQELEGLLLDDVEGALWGTAMLEAARIETAPALDRIVVAVDPAVTGGKASDECGIIVAGVVAKGPPQDWRAYVLEDASIRGGPLDWARAAITAMQRHGAERLVAEVNQGGDLVESVIRQVDPLVPFRALRAGRGKGLRAEPVAALYEQGRVRHLRGLGALEDQMCRMTVQGYEGRGSPDRADALVWAIHELMIEPAGHFLRPQVRRL</sequence>
<dbReference type="Pfam" id="PF17289">
    <property type="entry name" value="Terminase_6C"/>
    <property type="match status" value="1"/>
</dbReference>
<dbReference type="OrthoDB" id="4519042at2"/>
<evidence type="ECO:0000256" key="1">
    <source>
        <dbReference type="ARBA" id="ARBA00022612"/>
    </source>
</evidence>
<dbReference type="Pfam" id="PF03237">
    <property type="entry name" value="Terminase_6N"/>
    <property type="match status" value="1"/>
</dbReference>
<proteinExistence type="predicted"/>
<protein>
    <submittedName>
        <fullName evidence="3">Phage terminase large subunit-like protein</fullName>
    </submittedName>
</protein>
<gene>
    <name evidence="3" type="ORF">IQ24_00889</name>
</gene>
<accession>A0A562NY04</accession>
<organism evidence="3 4">
    <name type="scientific">Paracoccus sulfuroxidans</name>
    <dbReference type="NCBI Taxonomy" id="384678"/>
    <lineage>
        <taxon>Bacteria</taxon>
        <taxon>Pseudomonadati</taxon>
        <taxon>Pseudomonadota</taxon>
        <taxon>Alphaproteobacteria</taxon>
        <taxon>Rhodobacterales</taxon>
        <taxon>Paracoccaceae</taxon>
        <taxon>Paracoccus</taxon>
    </lineage>
</organism>
<dbReference type="RefSeq" id="WP_145396594.1">
    <property type="nucleotide sequence ID" value="NZ_VLKU01000002.1"/>
</dbReference>
<keyword evidence="4" id="KW-1185">Reference proteome</keyword>
<dbReference type="EMBL" id="VLKU01000002">
    <property type="protein sequence ID" value="TWI37098.1"/>
    <property type="molecule type" value="Genomic_DNA"/>
</dbReference>
<dbReference type="Proteomes" id="UP000316225">
    <property type="component" value="Unassembled WGS sequence"/>
</dbReference>
<dbReference type="Gene3D" id="3.40.50.300">
    <property type="entry name" value="P-loop containing nucleotide triphosphate hydrolases"/>
    <property type="match status" value="1"/>
</dbReference>
<reference evidence="3 4" key="1">
    <citation type="journal article" date="2015" name="Stand. Genomic Sci.">
        <title>Genomic Encyclopedia of Bacterial and Archaeal Type Strains, Phase III: the genomes of soil and plant-associated and newly described type strains.</title>
        <authorList>
            <person name="Whitman W.B."/>
            <person name="Woyke T."/>
            <person name="Klenk H.P."/>
            <person name="Zhou Y."/>
            <person name="Lilburn T.G."/>
            <person name="Beck B.J."/>
            <person name="De Vos P."/>
            <person name="Vandamme P."/>
            <person name="Eisen J.A."/>
            <person name="Garrity G."/>
            <person name="Hugenholtz P."/>
            <person name="Kyrpides N.C."/>
        </authorList>
    </citation>
    <scope>NUCLEOTIDE SEQUENCE [LARGE SCALE GENOMIC DNA]</scope>
    <source>
        <strain evidence="3 4">CGMCC 1.5364</strain>
    </source>
</reference>
<dbReference type="AlphaFoldDB" id="A0A562NY04"/>
<keyword evidence="1" id="KW-1188">Viral release from host cell</keyword>
<evidence type="ECO:0000313" key="4">
    <source>
        <dbReference type="Proteomes" id="UP000316225"/>
    </source>
</evidence>
<evidence type="ECO:0000313" key="3">
    <source>
        <dbReference type="EMBL" id="TWI37098.1"/>
    </source>
</evidence>
<comment type="caution">
    <text evidence="3">The sequence shown here is derived from an EMBL/GenBank/DDBJ whole genome shotgun (WGS) entry which is preliminary data.</text>
</comment>
<dbReference type="InterPro" id="IPR035421">
    <property type="entry name" value="Terminase_6C"/>
</dbReference>
<name>A0A562NY04_9RHOB</name>
<dbReference type="InterPro" id="IPR027417">
    <property type="entry name" value="P-loop_NTPase"/>
</dbReference>
<feature type="domain" description="Terminase large subunit gp17-like C-terminal" evidence="2">
    <location>
        <begin position="278"/>
        <end position="429"/>
    </location>
</feature>
<evidence type="ECO:0000259" key="2">
    <source>
        <dbReference type="Pfam" id="PF17289"/>
    </source>
</evidence>